<evidence type="ECO:0000313" key="4">
    <source>
        <dbReference type="Ensembl" id="ENSPNAP00000017654.2"/>
    </source>
</evidence>
<dbReference type="SMART" id="SM00247">
    <property type="entry name" value="XTALbg"/>
    <property type="match status" value="2"/>
</dbReference>
<evidence type="ECO:0000256" key="1">
    <source>
        <dbReference type="ARBA" id="ARBA00009646"/>
    </source>
</evidence>
<dbReference type="InterPro" id="IPR011024">
    <property type="entry name" value="G_crystallin-like"/>
</dbReference>
<proteinExistence type="inferred from homology"/>
<evidence type="ECO:0000259" key="3">
    <source>
        <dbReference type="PROSITE" id="PS50915"/>
    </source>
</evidence>
<organism evidence="4 5">
    <name type="scientific">Pygocentrus nattereri</name>
    <name type="common">Red-bellied piranha</name>
    <dbReference type="NCBI Taxonomy" id="42514"/>
    <lineage>
        <taxon>Eukaryota</taxon>
        <taxon>Metazoa</taxon>
        <taxon>Chordata</taxon>
        <taxon>Craniata</taxon>
        <taxon>Vertebrata</taxon>
        <taxon>Euteleostomi</taxon>
        <taxon>Actinopterygii</taxon>
        <taxon>Neopterygii</taxon>
        <taxon>Teleostei</taxon>
        <taxon>Ostariophysi</taxon>
        <taxon>Characiformes</taxon>
        <taxon>Characoidei</taxon>
        <taxon>Pygocentrus</taxon>
    </lineage>
</organism>
<dbReference type="InterPro" id="IPR001064">
    <property type="entry name" value="Beta/gamma_crystallin"/>
</dbReference>
<accession>A0A3B4D435</accession>
<dbReference type="GO" id="GO:0002088">
    <property type="term" value="P:lens development in camera-type eye"/>
    <property type="evidence" value="ECO:0007669"/>
    <property type="project" value="TreeGrafter"/>
</dbReference>
<dbReference type="GeneTree" id="ENSGT00420000030545"/>
<dbReference type="InterPro" id="IPR050252">
    <property type="entry name" value="Beta/Gamma-Crystallin"/>
</dbReference>
<dbReference type="PROSITE" id="PS50915">
    <property type="entry name" value="CRYSTALLIN_BETA_GAMMA"/>
    <property type="match status" value="2"/>
</dbReference>
<comment type="similarity">
    <text evidence="1">Belongs to the beta/gamma-crystallin family.</text>
</comment>
<dbReference type="AlphaFoldDB" id="A0A3B4D435"/>
<reference evidence="4" key="3">
    <citation type="submission" date="2025-09" db="UniProtKB">
        <authorList>
            <consortium name="Ensembl"/>
        </authorList>
    </citation>
    <scope>IDENTIFICATION</scope>
</reference>
<name>A0A3B4D435_PYGNA</name>
<evidence type="ECO:0000256" key="2">
    <source>
        <dbReference type="ARBA" id="ARBA00022737"/>
    </source>
</evidence>
<protein>
    <recommendedName>
        <fullName evidence="3">Beta/gamma crystallin 'Greek key' domain-containing protein</fullName>
    </recommendedName>
</protein>
<keyword evidence="2" id="KW-0677">Repeat</keyword>
<evidence type="ECO:0000313" key="5">
    <source>
        <dbReference type="Proteomes" id="UP001501920"/>
    </source>
</evidence>
<sequence>MSKITVFEGINFSGRSKEFTSSVSNLVKDNFNDCISSLRVIGSPWVAYSDVNFRGSQFAFEEGEYATLECDKSISSLEMVTEDLTNPQITLYEDDNYGGKSRVFTSEINLVHISFHNVVSSHKVQRGVWVLYEKSNRGGAQMVARPSRDLPNYGSFNNKVSHVRPLNGSQDYQGTQLRANFYLTSLL</sequence>
<dbReference type="Ensembl" id="ENSPNAT00000026580.2">
    <property type="protein sequence ID" value="ENSPNAP00000017654.2"/>
    <property type="gene ID" value="ENSPNAG00000023953.2"/>
</dbReference>
<gene>
    <name evidence="4" type="primary">SSR2</name>
</gene>
<dbReference type="Gene3D" id="2.60.20.10">
    <property type="entry name" value="Crystallins"/>
    <property type="match status" value="2"/>
</dbReference>
<feature type="domain" description="Beta/gamma crystallin 'Greek key'" evidence="3">
    <location>
        <begin position="43"/>
        <end position="81"/>
    </location>
</feature>
<dbReference type="GO" id="GO:0007601">
    <property type="term" value="P:visual perception"/>
    <property type="evidence" value="ECO:0007669"/>
    <property type="project" value="TreeGrafter"/>
</dbReference>
<keyword evidence="5" id="KW-1185">Reference proteome</keyword>
<dbReference type="Proteomes" id="UP001501920">
    <property type="component" value="Chromosome 9"/>
</dbReference>
<dbReference type="GO" id="GO:0005212">
    <property type="term" value="F:structural constituent of eye lens"/>
    <property type="evidence" value="ECO:0007669"/>
    <property type="project" value="TreeGrafter"/>
</dbReference>
<dbReference type="PANTHER" id="PTHR11818:SF103">
    <property type="entry name" value="BETA_GAMMA CRYSTALLIN 'GREEK KEY' DOMAIN-CONTAINING PROTEIN"/>
    <property type="match status" value="1"/>
</dbReference>
<reference evidence="4" key="2">
    <citation type="submission" date="2025-08" db="UniProtKB">
        <authorList>
            <consortium name="Ensembl"/>
        </authorList>
    </citation>
    <scope>IDENTIFICATION</scope>
</reference>
<reference evidence="4 5" key="1">
    <citation type="submission" date="2020-10" db="EMBL/GenBank/DDBJ databases">
        <title>Pygocentrus nattereri (red-bellied piranha) genome, fPygNat1, primary haplotype.</title>
        <authorList>
            <person name="Myers G."/>
            <person name="Meyer A."/>
            <person name="Karagic N."/>
            <person name="Pippel M."/>
            <person name="Winkler S."/>
            <person name="Tracey A."/>
            <person name="Wood J."/>
            <person name="Formenti G."/>
            <person name="Howe K."/>
            <person name="Fedrigo O."/>
            <person name="Jarvis E.D."/>
        </authorList>
    </citation>
    <scope>NUCLEOTIDE SEQUENCE [LARGE SCALE GENOMIC DNA]</scope>
</reference>
<dbReference type="Pfam" id="PF00030">
    <property type="entry name" value="Crystall"/>
    <property type="match status" value="2"/>
</dbReference>
<dbReference type="PANTHER" id="PTHR11818">
    <property type="entry name" value="BETA/GAMMA CRYSTALLIN"/>
    <property type="match status" value="1"/>
</dbReference>
<feature type="domain" description="Beta/gamma crystallin 'Greek key'" evidence="3">
    <location>
        <begin position="2"/>
        <end position="42"/>
    </location>
</feature>
<dbReference type="OMA" id="GVWILYE"/>
<dbReference type="SUPFAM" id="SSF49695">
    <property type="entry name" value="gamma-Crystallin-like"/>
    <property type="match status" value="1"/>
</dbReference>